<proteinExistence type="inferred from homology"/>
<feature type="active site" description="Proton donor/acceptor" evidence="5">
    <location>
        <position position="206"/>
    </location>
</feature>
<dbReference type="Pfam" id="PF01487">
    <property type="entry name" value="DHquinase_I"/>
    <property type="match status" value="1"/>
</dbReference>
<dbReference type="InterPro" id="IPR050146">
    <property type="entry name" value="Type-I_3-dehydroquinase"/>
</dbReference>
<feature type="binding site" evidence="5">
    <location>
        <position position="276"/>
    </location>
    <ligand>
        <name>3-dehydroquinate</name>
        <dbReference type="ChEBI" id="CHEBI:32364"/>
    </ligand>
</feature>
<dbReference type="GO" id="GO:0009423">
    <property type="term" value="P:chorismate biosynthetic process"/>
    <property type="evidence" value="ECO:0007669"/>
    <property type="project" value="UniProtKB-UniRule"/>
</dbReference>
<dbReference type="InterPro" id="IPR013785">
    <property type="entry name" value="Aldolase_TIM"/>
</dbReference>
<dbReference type="UniPathway" id="UPA00053">
    <property type="reaction ID" value="UER00086"/>
</dbReference>
<comment type="pathway">
    <text evidence="5">Metabolic intermediate biosynthesis; chorismate biosynthesis; chorismate from D-erythrose 4-phosphate and phosphoenolpyruvate: step 3/7.</text>
</comment>
<dbReference type="FunFam" id="3.20.20.70:FF:000047">
    <property type="entry name" value="3-dehydroquinate dehydratase"/>
    <property type="match status" value="1"/>
</dbReference>
<comment type="similarity">
    <text evidence="5">Belongs to the type-I 3-dehydroquinase family.</text>
</comment>
<dbReference type="NCBIfam" id="TIGR01093">
    <property type="entry name" value="aroD"/>
    <property type="match status" value="1"/>
</dbReference>
<comment type="caution">
    <text evidence="6">The sequence shown here is derived from an EMBL/GenBank/DDBJ whole genome shotgun (WGS) entry which is preliminary data.</text>
</comment>
<dbReference type="GO" id="GO:0046279">
    <property type="term" value="P:3,4-dihydroxybenzoate biosynthetic process"/>
    <property type="evidence" value="ECO:0007669"/>
    <property type="project" value="TreeGrafter"/>
</dbReference>
<evidence type="ECO:0000256" key="1">
    <source>
        <dbReference type="ARBA" id="ARBA00001864"/>
    </source>
</evidence>
<evidence type="ECO:0000256" key="2">
    <source>
        <dbReference type="ARBA" id="ARBA00023141"/>
    </source>
</evidence>
<sequence length="313" mass="34846">MSMKRRSAARECECLRALRSSAEDLYGWEVACLHASRHTDKRHQRNYIMMEMISELNNLSESRIVPVQVRGLMLGDGVPKICVPVVASDPEQLEKALTRLEGIRDFYDLVELRADICPFGGTRELSESLRRLRKAVGDKPILFTFRTKEEGGNREVSFDSYREMNLCAAQEGADLVDLQLSMMEGDRMSLLSDIHGRGARVIGSFHDFHGTPPADELVKKMAGMQMAGFDITKIAVMPKDREDVLELLFASVQMQEEWADRPFITMSMGSLGSMTRVCGTFSGSCITFGTIGGESAPGQLKAEVLRTVLPSLL</sequence>
<dbReference type="GO" id="GO:0003855">
    <property type="term" value="F:3-dehydroquinate dehydratase activity"/>
    <property type="evidence" value="ECO:0007669"/>
    <property type="project" value="UniProtKB-UniRule"/>
</dbReference>
<evidence type="ECO:0000313" key="6">
    <source>
        <dbReference type="EMBL" id="MSS14625.1"/>
    </source>
</evidence>
<dbReference type="SUPFAM" id="SSF51569">
    <property type="entry name" value="Aldolase"/>
    <property type="match status" value="1"/>
</dbReference>
<dbReference type="InterPro" id="IPR001381">
    <property type="entry name" value="DHquinase_I"/>
</dbReference>
<dbReference type="EC" id="4.2.1.10" evidence="5"/>
<dbReference type="CDD" id="cd00502">
    <property type="entry name" value="DHQase_I"/>
    <property type="match status" value="1"/>
</dbReference>
<keyword evidence="5" id="KW-0028">Amino-acid biosynthesis</keyword>
<keyword evidence="4 5" id="KW-0704">Schiff base</keyword>
<name>A0A6L5X4R6_9FIRM</name>
<comment type="catalytic activity">
    <reaction evidence="1 5">
        <text>3-dehydroquinate = 3-dehydroshikimate + H2O</text>
        <dbReference type="Rhea" id="RHEA:21096"/>
        <dbReference type="ChEBI" id="CHEBI:15377"/>
        <dbReference type="ChEBI" id="CHEBI:16630"/>
        <dbReference type="ChEBI" id="CHEBI:32364"/>
        <dbReference type="EC" id="4.2.1.10"/>
    </reaction>
</comment>
<comment type="subunit">
    <text evidence="5">Homodimer.</text>
</comment>
<dbReference type="HAMAP" id="MF_00214">
    <property type="entry name" value="AroD"/>
    <property type="match status" value="1"/>
</dbReference>
<keyword evidence="2 5" id="KW-0057">Aromatic amino acid biosynthesis</keyword>
<feature type="active site" description="Schiff-base intermediate with substrate" evidence="5">
    <location>
        <position position="233"/>
    </location>
</feature>
<dbReference type="Gene3D" id="3.20.20.70">
    <property type="entry name" value="Aldolase class I"/>
    <property type="match status" value="1"/>
</dbReference>
<dbReference type="AlphaFoldDB" id="A0A6L5X4R6"/>
<organism evidence="6 7">
    <name type="scientific">Porcincola intestinalis</name>
    <dbReference type="NCBI Taxonomy" id="2606632"/>
    <lineage>
        <taxon>Bacteria</taxon>
        <taxon>Bacillati</taxon>
        <taxon>Bacillota</taxon>
        <taxon>Clostridia</taxon>
        <taxon>Lachnospirales</taxon>
        <taxon>Lachnospiraceae</taxon>
        <taxon>Porcincola</taxon>
    </lineage>
</organism>
<dbReference type="EMBL" id="VULZ01000005">
    <property type="protein sequence ID" value="MSS14625.1"/>
    <property type="molecule type" value="Genomic_DNA"/>
</dbReference>
<feature type="binding site" evidence="5">
    <location>
        <position position="295"/>
    </location>
    <ligand>
        <name>3-dehydroquinate</name>
        <dbReference type="ChEBI" id="CHEBI:32364"/>
    </ligand>
</feature>
<dbReference type="PANTHER" id="PTHR43699">
    <property type="entry name" value="3-DEHYDROQUINATE DEHYDRATASE"/>
    <property type="match status" value="1"/>
</dbReference>
<keyword evidence="7" id="KW-1185">Reference proteome</keyword>
<comment type="function">
    <text evidence="5">Involved in the third step of the chorismate pathway, which leads to the biosynthesis of aromatic amino acids. Catalyzes the cis-dehydration of 3-dehydroquinate (DHQ) and introduces the first double bond of the aromatic ring to yield 3-dehydroshikimate.</text>
</comment>
<keyword evidence="3 5" id="KW-0456">Lyase</keyword>
<dbReference type="GO" id="GO:0008652">
    <property type="term" value="P:amino acid biosynthetic process"/>
    <property type="evidence" value="ECO:0007669"/>
    <property type="project" value="UniProtKB-KW"/>
</dbReference>
<evidence type="ECO:0000256" key="4">
    <source>
        <dbReference type="ARBA" id="ARBA00023270"/>
    </source>
</evidence>
<feature type="binding site" evidence="5">
    <location>
        <position position="146"/>
    </location>
    <ligand>
        <name>3-dehydroquinate</name>
        <dbReference type="ChEBI" id="CHEBI:32364"/>
    </ligand>
</feature>
<dbReference type="Proteomes" id="UP000481852">
    <property type="component" value="Unassembled WGS sequence"/>
</dbReference>
<dbReference type="PANTHER" id="PTHR43699:SF1">
    <property type="entry name" value="3-DEHYDROQUINATE DEHYDRATASE"/>
    <property type="match status" value="1"/>
</dbReference>
<feature type="binding site" evidence="5">
    <location>
        <begin position="111"/>
        <end position="113"/>
    </location>
    <ligand>
        <name>3-dehydroquinate</name>
        <dbReference type="ChEBI" id="CHEBI:32364"/>
    </ligand>
</feature>
<feature type="binding site" evidence="5">
    <location>
        <position position="299"/>
    </location>
    <ligand>
        <name>3-dehydroquinate</name>
        <dbReference type="ChEBI" id="CHEBI:32364"/>
    </ligand>
</feature>
<evidence type="ECO:0000256" key="5">
    <source>
        <dbReference type="HAMAP-Rule" id="MF_00214"/>
    </source>
</evidence>
<evidence type="ECO:0000256" key="3">
    <source>
        <dbReference type="ARBA" id="ARBA00023239"/>
    </source>
</evidence>
<protein>
    <recommendedName>
        <fullName evidence="5">3-dehydroquinate dehydratase</fullName>
        <shortName evidence="5">3-dehydroquinase</shortName>
        <ecNumber evidence="5">4.2.1.10</ecNumber>
    </recommendedName>
    <alternativeName>
        <fullName evidence="5">Type I DHQase</fullName>
    </alternativeName>
    <alternativeName>
        <fullName evidence="5">Type I dehydroquinase</fullName>
        <shortName evidence="5">DHQ1</shortName>
    </alternativeName>
</protein>
<reference evidence="6 7" key="1">
    <citation type="submission" date="2019-08" db="EMBL/GenBank/DDBJ databases">
        <title>In-depth cultivation of the pig gut microbiome towards novel bacterial diversity and tailored functional studies.</title>
        <authorList>
            <person name="Wylensek D."/>
            <person name="Hitch T.C.A."/>
            <person name="Clavel T."/>
        </authorList>
    </citation>
    <scope>NUCLEOTIDE SEQUENCE [LARGE SCALE GENOMIC DNA]</scope>
    <source>
        <strain evidence="6 7">Oil+RF-744-WCA-WT-11</strain>
    </source>
</reference>
<comment type="caution">
    <text evidence="5">Lacks conserved residue(s) required for the propagation of feature annotation.</text>
</comment>
<evidence type="ECO:0000313" key="7">
    <source>
        <dbReference type="Proteomes" id="UP000481852"/>
    </source>
</evidence>
<dbReference type="GO" id="GO:0009073">
    <property type="term" value="P:aromatic amino acid family biosynthetic process"/>
    <property type="evidence" value="ECO:0007669"/>
    <property type="project" value="UniProtKB-KW"/>
</dbReference>
<accession>A0A6L5X4R6</accession>
<gene>
    <name evidence="5 6" type="primary">aroD</name>
    <name evidence="6" type="ORF">FYJ35_06150</name>
</gene>